<evidence type="ECO:0000313" key="3">
    <source>
        <dbReference type="Proteomes" id="UP000800200"/>
    </source>
</evidence>
<evidence type="ECO:0000259" key="1">
    <source>
        <dbReference type="Pfam" id="PF20255"/>
    </source>
</evidence>
<reference evidence="2" key="1">
    <citation type="journal article" date="2020" name="Stud. Mycol.">
        <title>101 Dothideomycetes genomes: a test case for predicting lifestyles and emergence of pathogens.</title>
        <authorList>
            <person name="Haridas S."/>
            <person name="Albert R."/>
            <person name="Binder M."/>
            <person name="Bloem J."/>
            <person name="Labutti K."/>
            <person name="Salamov A."/>
            <person name="Andreopoulos B."/>
            <person name="Baker S."/>
            <person name="Barry K."/>
            <person name="Bills G."/>
            <person name="Bluhm B."/>
            <person name="Cannon C."/>
            <person name="Castanera R."/>
            <person name="Culley D."/>
            <person name="Daum C."/>
            <person name="Ezra D."/>
            <person name="Gonzalez J."/>
            <person name="Henrissat B."/>
            <person name="Kuo A."/>
            <person name="Liang C."/>
            <person name="Lipzen A."/>
            <person name="Lutzoni F."/>
            <person name="Magnuson J."/>
            <person name="Mondo S."/>
            <person name="Nolan M."/>
            <person name="Ohm R."/>
            <person name="Pangilinan J."/>
            <person name="Park H.-J."/>
            <person name="Ramirez L."/>
            <person name="Alfaro M."/>
            <person name="Sun H."/>
            <person name="Tritt A."/>
            <person name="Yoshinaga Y."/>
            <person name="Zwiers L.-H."/>
            <person name="Turgeon B."/>
            <person name="Goodwin S."/>
            <person name="Spatafora J."/>
            <person name="Crous P."/>
            <person name="Grigoriev I."/>
        </authorList>
    </citation>
    <scope>NUCLEOTIDE SEQUENCE</scope>
    <source>
        <strain evidence="2">CBS 207.26</strain>
    </source>
</reference>
<dbReference type="EMBL" id="ML994734">
    <property type="protein sequence ID" value="KAF2175401.1"/>
    <property type="molecule type" value="Genomic_DNA"/>
</dbReference>
<accession>A0A6A6D7L1</accession>
<proteinExistence type="predicted"/>
<dbReference type="OrthoDB" id="3182339at2759"/>
<dbReference type="Pfam" id="PF20255">
    <property type="entry name" value="DUF6606"/>
    <property type="match status" value="1"/>
</dbReference>
<feature type="domain" description="DUF6606" evidence="1">
    <location>
        <begin position="17"/>
        <end position="179"/>
    </location>
</feature>
<evidence type="ECO:0000313" key="2">
    <source>
        <dbReference type="EMBL" id="KAF2175401.1"/>
    </source>
</evidence>
<sequence length="185" mass="20544">MHWPDENKSSPEAIAYLIHHLVLPPKLPQGDDFDPHHERILLRATVQALQEFQTHLNNPVQSQQVQSVISTVTNLLESRNSSGYVRELQLARNLAGLNTSTTQGVIPVEIKAHNAGLVVSRHKDSIVFECFELSPTYQEALAAKGRLVRSFPAYASMLSTEHFQETALRATLTQTVTKIGLAARS</sequence>
<protein>
    <recommendedName>
        <fullName evidence="1">DUF6606 domain-containing protein</fullName>
    </recommendedName>
</protein>
<organism evidence="2 3">
    <name type="scientific">Zopfia rhizophila CBS 207.26</name>
    <dbReference type="NCBI Taxonomy" id="1314779"/>
    <lineage>
        <taxon>Eukaryota</taxon>
        <taxon>Fungi</taxon>
        <taxon>Dikarya</taxon>
        <taxon>Ascomycota</taxon>
        <taxon>Pezizomycotina</taxon>
        <taxon>Dothideomycetes</taxon>
        <taxon>Dothideomycetes incertae sedis</taxon>
        <taxon>Zopfiaceae</taxon>
        <taxon>Zopfia</taxon>
    </lineage>
</organism>
<gene>
    <name evidence="2" type="ORF">K469DRAFT_610925</name>
</gene>
<dbReference type="AlphaFoldDB" id="A0A6A6D7L1"/>
<dbReference type="Proteomes" id="UP000800200">
    <property type="component" value="Unassembled WGS sequence"/>
</dbReference>
<name>A0A6A6D7L1_9PEZI</name>
<keyword evidence="3" id="KW-1185">Reference proteome</keyword>
<dbReference type="InterPro" id="IPR046541">
    <property type="entry name" value="DUF6606"/>
</dbReference>